<evidence type="ECO:0000313" key="1">
    <source>
        <dbReference type="EMBL" id="GAH09687.1"/>
    </source>
</evidence>
<gene>
    <name evidence="1" type="ORF">S01H4_57757</name>
</gene>
<comment type="caution">
    <text evidence="1">The sequence shown here is derived from an EMBL/GenBank/DDBJ whole genome shotgun (WGS) entry which is preliminary data.</text>
</comment>
<protein>
    <submittedName>
        <fullName evidence="1">Uncharacterized protein</fullName>
    </submittedName>
</protein>
<reference evidence="1" key="1">
    <citation type="journal article" date="2014" name="Front. Microbiol.">
        <title>High frequency of phylogenetically diverse reductive dehalogenase-homologous genes in deep subseafloor sedimentary metagenomes.</title>
        <authorList>
            <person name="Kawai M."/>
            <person name="Futagami T."/>
            <person name="Toyoda A."/>
            <person name="Takaki Y."/>
            <person name="Nishi S."/>
            <person name="Hori S."/>
            <person name="Arai W."/>
            <person name="Tsubouchi T."/>
            <person name="Morono Y."/>
            <person name="Uchiyama I."/>
            <person name="Ito T."/>
            <person name="Fujiyama A."/>
            <person name="Inagaki F."/>
            <person name="Takami H."/>
        </authorList>
    </citation>
    <scope>NUCLEOTIDE SEQUENCE</scope>
    <source>
        <strain evidence="1">Expedition CK06-06</strain>
    </source>
</reference>
<name>X1CPG7_9ZZZZ</name>
<sequence length="80" mass="8839">LGYKSPKEWADAEAPLSDVVEEDQQGVINAYMNASEKMVASTTEVRVKNVKTGKIVKTRMFVAPVGHAGHVFTAHFFNKM</sequence>
<dbReference type="EMBL" id="BART01033654">
    <property type="protein sequence ID" value="GAH09687.1"/>
    <property type="molecule type" value="Genomic_DNA"/>
</dbReference>
<feature type="non-terminal residue" evidence="1">
    <location>
        <position position="1"/>
    </location>
</feature>
<dbReference type="AlphaFoldDB" id="X1CPG7"/>
<organism evidence="1">
    <name type="scientific">marine sediment metagenome</name>
    <dbReference type="NCBI Taxonomy" id="412755"/>
    <lineage>
        <taxon>unclassified sequences</taxon>
        <taxon>metagenomes</taxon>
        <taxon>ecological metagenomes</taxon>
    </lineage>
</organism>
<accession>X1CPG7</accession>
<proteinExistence type="predicted"/>